<accession>A0A158JE80</accession>
<name>A0A158JE80_9BURK</name>
<protein>
    <recommendedName>
        <fullName evidence="3">NHL repeat protein</fullName>
    </recommendedName>
</protein>
<evidence type="ECO:0008006" key="3">
    <source>
        <dbReference type="Google" id="ProtNLM"/>
    </source>
</evidence>
<dbReference type="Proteomes" id="UP000054683">
    <property type="component" value="Unassembled WGS sequence"/>
</dbReference>
<evidence type="ECO:0000313" key="2">
    <source>
        <dbReference type="Proteomes" id="UP000054683"/>
    </source>
</evidence>
<dbReference type="InterPro" id="IPR015943">
    <property type="entry name" value="WD40/YVTN_repeat-like_dom_sf"/>
</dbReference>
<dbReference type="PANTHER" id="PTHR47197">
    <property type="entry name" value="PROTEIN NIRF"/>
    <property type="match status" value="1"/>
</dbReference>
<dbReference type="SUPFAM" id="SSF51004">
    <property type="entry name" value="C-terminal (heme d1) domain of cytochrome cd1-nitrite reductase"/>
    <property type="match status" value="1"/>
</dbReference>
<dbReference type="AlphaFoldDB" id="A0A158JE80"/>
<dbReference type="EMBL" id="FCOK02000079">
    <property type="protein sequence ID" value="SAL66691.1"/>
    <property type="molecule type" value="Genomic_DNA"/>
</dbReference>
<dbReference type="InterPro" id="IPR051200">
    <property type="entry name" value="Host-pathogen_enzymatic-act"/>
</dbReference>
<evidence type="ECO:0000313" key="1">
    <source>
        <dbReference type="EMBL" id="SAL66691.1"/>
    </source>
</evidence>
<gene>
    <name evidence="1" type="ORF">AWB69_07556</name>
</gene>
<proteinExistence type="predicted"/>
<dbReference type="PANTHER" id="PTHR47197:SF3">
    <property type="entry name" value="DIHYDRO-HEME D1 DEHYDROGENASE"/>
    <property type="match status" value="1"/>
</dbReference>
<organism evidence="1 2">
    <name type="scientific">Caballeronia udeis</name>
    <dbReference type="NCBI Taxonomy" id="1232866"/>
    <lineage>
        <taxon>Bacteria</taxon>
        <taxon>Pseudomonadati</taxon>
        <taxon>Pseudomonadota</taxon>
        <taxon>Betaproteobacteria</taxon>
        <taxon>Burkholderiales</taxon>
        <taxon>Burkholderiaceae</taxon>
        <taxon>Caballeronia</taxon>
    </lineage>
</organism>
<reference evidence="1 2" key="1">
    <citation type="submission" date="2016-01" db="EMBL/GenBank/DDBJ databases">
        <authorList>
            <person name="Oliw E.H."/>
        </authorList>
    </citation>
    <scope>NUCLEOTIDE SEQUENCE [LARGE SCALE GENOMIC DNA]</scope>
    <source>
        <strain evidence="1">LMG 27134</strain>
    </source>
</reference>
<dbReference type="Gene3D" id="2.130.10.10">
    <property type="entry name" value="YVTN repeat-like/Quinoprotein amine dehydrogenase"/>
    <property type="match status" value="2"/>
</dbReference>
<sequence length="418" mass="42997">MQHTGHDGLHSLPKAERPTGIGTVPAVALNHYLKRFQKTEMKGRITQRGVLIAACSVVACLLAACGGSDNNNSSVPHLVTNIAVPNSTTPAFSFDIGYADQGKYFLADRNNKAVDVVDTASNKLIAQMTGSFAGNGATTSSSGPDGLVGLPGTNTLYVGDVNAVKVMNTSTQTLTKTIPISTTGNRTDEGCFDPDDHLIAMANPADSPPFLTFINTDTQAVVSHLNFPGSAGLEACEYDAGTRSFLINNDGTAANPDGELDVIPASSVTAGQPAVTKAFPLGSCAPTGLALGPNQDVMVGCDPGAGNPLITLILDRTNGSTLAKLPFGGVDQIAYDKTSNRYFLPARHWTANGVAAASGFTPQMAVIDGTSRTIITQLAVGTGAHSVAVDGPSGQVYVPFQAGSGAFPNGGISVFTVR</sequence>
<dbReference type="InterPro" id="IPR011048">
    <property type="entry name" value="Haem_d1_sf"/>
</dbReference>